<keyword evidence="3" id="KW-1185">Reference proteome</keyword>
<protein>
    <submittedName>
        <fullName evidence="2">Uncharacterized protein</fullName>
    </submittedName>
</protein>
<feature type="compositionally biased region" description="Polar residues" evidence="1">
    <location>
        <begin position="216"/>
        <end position="230"/>
    </location>
</feature>
<name>A0A2G9FW74_9LAMI</name>
<feature type="compositionally biased region" description="Basic and acidic residues" evidence="1">
    <location>
        <begin position="203"/>
        <end position="215"/>
    </location>
</feature>
<reference evidence="3" key="1">
    <citation type="journal article" date="2018" name="Gigascience">
        <title>Genome assembly of the Pink Ipe (Handroanthus impetiginosus, Bignoniaceae), a highly valued, ecologically keystone Neotropical timber forest tree.</title>
        <authorList>
            <person name="Silva-Junior O.B."/>
            <person name="Grattapaglia D."/>
            <person name="Novaes E."/>
            <person name="Collevatti R.G."/>
        </authorList>
    </citation>
    <scope>NUCLEOTIDE SEQUENCE [LARGE SCALE GENOMIC DNA]</scope>
    <source>
        <strain evidence="3">cv. UFG-1</strain>
    </source>
</reference>
<feature type="compositionally biased region" description="Basic and acidic residues" evidence="1">
    <location>
        <begin position="231"/>
        <end position="248"/>
    </location>
</feature>
<dbReference type="STRING" id="429701.A0A2G9FW74"/>
<dbReference type="Proteomes" id="UP000231279">
    <property type="component" value="Unassembled WGS sequence"/>
</dbReference>
<accession>A0A2G9FW74</accession>
<dbReference type="AlphaFoldDB" id="A0A2G9FW74"/>
<proteinExistence type="predicted"/>
<comment type="caution">
    <text evidence="2">The sequence shown here is derived from an EMBL/GenBank/DDBJ whole genome shotgun (WGS) entry which is preliminary data.</text>
</comment>
<dbReference type="OrthoDB" id="118550at2759"/>
<dbReference type="EMBL" id="NKXS01010223">
    <property type="protein sequence ID" value="PIM97310.1"/>
    <property type="molecule type" value="Genomic_DNA"/>
</dbReference>
<evidence type="ECO:0000313" key="3">
    <source>
        <dbReference type="Proteomes" id="UP000231279"/>
    </source>
</evidence>
<feature type="region of interest" description="Disordered" evidence="1">
    <location>
        <begin position="189"/>
        <end position="248"/>
    </location>
</feature>
<feature type="compositionally biased region" description="Polar residues" evidence="1">
    <location>
        <begin position="28"/>
        <end position="47"/>
    </location>
</feature>
<evidence type="ECO:0000313" key="2">
    <source>
        <dbReference type="EMBL" id="PIM97310.1"/>
    </source>
</evidence>
<sequence>MHPYPRKQVSPVKTGISIPEKPARSASEENQSPTSVLSAVGSDSSGGMESCTPKFVSEDVISSVPDCEDGNSSPDEQIPLELELSSQNIKEDLNESAAQSLKLFGKTFSVVDPRGSSYSTDKTEGACVFPWRVVPLKVPMSWGSFSDSSPTSAYSTEINFSTRKMSDESNKCCAIPFPWLTLCNNSSHSTLEVHSPTPIKPRPSCDKKDNDEQKEGSVTGSNTDSVSASTHEGKNREADSSHVSLERNTRNEKPFLSYKLSKRISADCRKGFVPYKRCLAEQRSATFSSTESTEEREKQRVRLCL</sequence>
<feature type="region of interest" description="Disordered" evidence="1">
    <location>
        <begin position="1"/>
        <end position="54"/>
    </location>
</feature>
<organism evidence="2 3">
    <name type="scientific">Handroanthus impetiginosus</name>
    <dbReference type="NCBI Taxonomy" id="429701"/>
    <lineage>
        <taxon>Eukaryota</taxon>
        <taxon>Viridiplantae</taxon>
        <taxon>Streptophyta</taxon>
        <taxon>Embryophyta</taxon>
        <taxon>Tracheophyta</taxon>
        <taxon>Spermatophyta</taxon>
        <taxon>Magnoliopsida</taxon>
        <taxon>eudicotyledons</taxon>
        <taxon>Gunneridae</taxon>
        <taxon>Pentapetalae</taxon>
        <taxon>asterids</taxon>
        <taxon>lamiids</taxon>
        <taxon>Lamiales</taxon>
        <taxon>Bignoniaceae</taxon>
        <taxon>Crescentiina</taxon>
        <taxon>Tabebuia alliance</taxon>
        <taxon>Handroanthus</taxon>
    </lineage>
</organism>
<feature type="compositionally biased region" description="Basic and acidic residues" evidence="1">
    <location>
        <begin position="293"/>
        <end position="305"/>
    </location>
</feature>
<feature type="region of interest" description="Disordered" evidence="1">
    <location>
        <begin position="283"/>
        <end position="305"/>
    </location>
</feature>
<gene>
    <name evidence="2" type="ORF">CDL12_30220</name>
</gene>
<evidence type="ECO:0000256" key="1">
    <source>
        <dbReference type="SAM" id="MobiDB-lite"/>
    </source>
</evidence>